<dbReference type="GO" id="GO:0003941">
    <property type="term" value="F:L-serine ammonia-lyase activity"/>
    <property type="evidence" value="ECO:0007669"/>
    <property type="project" value="TreeGrafter"/>
</dbReference>
<reference evidence="5 6" key="1">
    <citation type="submission" date="2018-02" db="EMBL/GenBank/DDBJ databases">
        <title>Whole genome sequencing of endophytic bacterium.</title>
        <authorList>
            <person name="Eedara R."/>
            <person name="Podile A.R."/>
        </authorList>
    </citation>
    <scope>NUCLEOTIDE SEQUENCE [LARGE SCALE GENOMIC DNA]</scope>
    <source>
        <strain evidence="5 6">RP1T</strain>
    </source>
</reference>
<accession>A0A2S9Q7S0</accession>
<dbReference type="SUPFAM" id="SSF53686">
    <property type="entry name" value="Tryptophan synthase beta subunit-like PLP-dependent enzymes"/>
    <property type="match status" value="1"/>
</dbReference>
<comment type="caution">
    <text evidence="5">The sequence shown here is derived from an EMBL/GenBank/DDBJ whole genome shotgun (WGS) entry which is preliminary data.</text>
</comment>
<feature type="domain" description="Tryptophan synthase beta chain-like PALP" evidence="4">
    <location>
        <begin position="20"/>
        <end position="306"/>
    </location>
</feature>
<dbReference type="AlphaFoldDB" id="A0A2S9Q7S0"/>
<protein>
    <submittedName>
        <fullName evidence="5">Threonine dehydratase</fullName>
    </submittedName>
</protein>
<dbReference type="PANTHER" id="PTHR48078:SF6">
    <property type="entry name" value="L-THREONINE DEHYDRATASE CATABOLIC TDCB"/>
    <property type="match status" value="1"/>
</dbReference>
<dbReference type="InterPro" id="IPR050147">
    <property type="entry name" value="Ser/Thr_Dehydratase"/>
</dbReference>
<evidence type="ECO:0000256" key="3">
    <source>
        <dbReference type="ARBA" id="ARBA00023239"/>
    </source>
</evidence>
<proteinExistence type="predicted"/>
<dbReference type="GO" id="GO:0006565">
    <property type="term" value="P:L-serine catabolic process"/>
    <property type="evidence" value="ECO:0007669"/>
    <property type="project" value="TreeGrafter"/>
</dbReference>
<dbReference type="GO" id="GO:0006567">
    <property type="term" value="P:L-threonine catabolic process"/>
    <property type="evidence" value="ECO:0007669"/>
    <property type="project" value="TreeGrafter"/>
</dbReference>
<evidence type="ECO:0000256" key="2">
    <source>
        <dbReference type="ARBA" id="ARBA00022898"/>
    </source>
</evidence>
<comment type="cofactor">
    <cofactor evidence="1">
        <name>pyridoxal 5'-phosphate</name>
        <dbReference type="ChEBI" id="CHEBI:597326"/>
    </cofactor>
</comment>
<evidence type="ECO:0000256" key="1">
    <source>
        <dbReference type="ARBA" id="ARBA00001933"/>
    </source>
</evidence>
<dbReference type="OrthoDB" id="9811476at2"/>
<name>A0A2S9Q7S0_9HYPH</name>
<sequence length="320" mass="33883">MNPDVLASAARSVQARQRIKAHIYETPLLPSRQIGADMGSRLFFKAENFQLTGSFKIRGASAKISAMAPGRHLVTASSGNHGIGSSQAARSFGRDLTVVLPETVAAAKLARIRSYGVETLLHGAETWYAEQHALELARDKDYEYISAYDDPDVVAGQGTIGLELLEQHPDIDNVFIAMGGGGLISGIGSVLKAFRPRTRIYGVAARNSCALVLSMAAGRVIETEHLETLADGVAGGLAEETITLGLARAVVDETIICTEEEIAAALRDLAFKENMLAEGSAGLALAGFAKVAQACRGQVNVVLLCGANYDRNKLVKAVFG</sequence>
<dbReference type="EMBL" id="PUEJ01000009">
    <property type="protein sequence ID" value="PRH85398.1"/>
    <property type="molecule type" value="Genomic_DNA"/>
</dbReference>
<keyword evidence="6" id="KW-1185">Reference proteome</keyword>
<dbReference type="Gene3D" id="3.40.50.1100">
    <property type="match status" value="2"/>
</dbReference>
<dbReference type="PROSITE" id="PS00165">
    <property type="entry name" value="DEHYDRATASE_SER_THR"/>
    <property type="match status" value="1"/>
</dbReference>
<keyword evidence="3" id="KW-0456">Lyase</keyword>
<organism evidence="5 6">
    <name type="scientific">Labrys okinawensis</name>
    <dbReference type="NCBI Taxonomy" id="346911"/>
    <lineage>
        <taxon>Bacteria</taxon>
        <taxon>Pseudomonadati</taxon>
        <taxon>Pseudomonadota</taxon>
        <taxon>Alphaproteobacteria</taxon>
        <taxon>Hyphomicrobiales</taxon>
        <taxon>Xanthobacteraceae</taxon>
        <taxon>Labrys</taxon>
    </lineage>
</organism>
<keyword evidence="2" id="KW-0663">Pyridoxal phosphate</keyword>
<evidence type="ECO:0000259" key="4">
    <source>
        <dbReference type="Pfam" id="PF00291"/>
    </source>
</evidence>
<dbReference type="InterPro" id="IPR000634">
    <property type="entry name" value="Ser/Thr_deHydtase_PyrdxlP-BS"/>
</dbReference>
<evidence type="ECO:0000313" key="6">
    <source>
        <dbReference type="Proteomes" id="UP000237682"/>
    </source>
</evidence>
<dbReference type="GO" id="GO:0030170">
    <property type="term" value="F:pyridoxal phosphate binding"/>
    <property type="evidence" value="ECO:0007669"/>
    <property type="project" value="InterPro"/>
</dbReference>
<gene>
    <name evidence="5" type="ORF">C5L14_23185</name>
</gene>
<dbReference type="GO" id="GO:0009097">
    <property type="term" value="P:isoleucine biosynthetic process"/>
    <property type="evidence" value="ECO:0007669"/>
    <property type="project" value="TreeGrafter"/>
</dbReference>
<dbReference type="RefSeq" id="WP_105864487.1">
    <property type="nucleotide sequence ID" value="NZ_PUEJ01000009.1"/>
</dbReference>
<evidence type="ECO:0000313" key="5">
    <source>
        <dbReference type="EMBL" id="PRH85398.1"/>
    </source>
</evidence>
<dbReference type="GO" id="GO:0004794">
    <property type="term" value="F:threonine deaminase activity"/>
    <property type="evidence" value="ECO:0007669"/>
    <property type="project" value="TreeGrafter"/>
</dbReference>
<dbReference type="InterPro" id="IPR001926">
    <property type="entry name" value="TrpB-like_PALP"/>
</dbReference>
<dbReference type="PANTHER" id="PTHR48078">
    <property type="entry name" value="THREONINE DEHYDRATASE, MITOCHONDRIAL-RELATED"/>
    <property type="match status" value="1"/>
</dbReference>
<dbReference type="InterPro" id="IPR036052">
    <property type="entry name" value="TrpB-like_PALP_sf"/>
</dbReference>
<dbReference type="Pfam" id="PF00291">
    <property type="entry name" value="PALP"/>
    <property type="match status" value="1"/>
</dbReference>
<dbReference type="Proteomes" id="UP000237682">
    <property type="component" value="Unassembled WGS sequence"/>
</dbReference>